<reference evidence="1 2" key="1">
    <citation type="submission" date="2020-08" db="EMBL/GenBank/DDBJ databases">
        <title>A Genomic Blueprint of the Chicken Gut Microbiome.</title>
        <authorList>
            <person name="Gilroy R."/>
            <person name="Ravi A."/>
            <person name="Getino M."/>
            <person name="Pursley I."/>
            <person name="Horton D.L."/>
            <person name="Alikhan N.-F."/>
            <person name="Baker D."/>
            <person name="Gharbi K."/>
            <person name="Hall N."/>
            <person name="Watson M."/>
            <person name="Adriaenssens E.M."/>
            <person name="Foster-Nyarko E."/>
            <person name="Jarju S."/>
            <person name="Secka A."/>
            <person name="Antonio M."/>
            <person name="Oren A."/>
            <person name="Chaudhuri R."/>
            <person name="La Ragione R.M."/>
            <person name="Hildebrand F."/>
            <person name="Pallen M.J."/>
        </authorList>
    </citation>
    <scope>NUCLEOTIDE SEQUENCE [LARGE SCALE GENOMIC DNA]</scope>
    <source>
        <strain evidence="1 2">Sa2CVA6</strain>
    </source>
</reference>
<organism evidence="1 2">
    <name type="scientific">Comamonas avium</name>
    <dbReference type="NCBI Taxonomy" id="2762231"/>
    <lineage>
        <taxon>Bacteria</taxon>
        <taxon>Pseudomonadati</taxon>
        <taxon>Pseudomonadota</taxon>
        <taxon>Betaproteobacteria</taxon>
        <taxon>Burkholderiales</taxon>
        <taxon>Comamonadaceae</taxon>
        <taxon>Comamonas</taxon>
    </lineage>
</organism>
<dbReference type="Proteomes" id="UP000634919">
    <property type="component" value="Unassembled WGS sequence"/>
</dbReference>
<sequence>MKFRMQGERGMGGPIFGDVLCSDGVYLPHVWESDFHTSFDGRWIRTGSYGDSIPRLLDRKTRRSWLLSVAEAGLVDDLHWRLPRWNGESQGGNGVAAEAHNALSDVAFDAWLAKNVNQKAQPLAGVCDLWVPADCVPEEAQAAPFSIPQQDNAVVQVTTQRHWPASLRELERPLEPLLEPHWQLQLNGEPHSWIVDGKSPFVWRPDGQAFACYGYPSNDTSRKPSVRLGVWSLTFGGQQWSAWLPEDRKPWSVALYSPEDASAALPALSWDDVELLQRMEMDTPELERLHDGRSLSCVMSELYAVSKHRADGRPMLKKIPVRQFQWRRDLHNPSRWVAQSEAVAGQPLLWTLVHEAKDELGATAAYSVQWGEHQLPGLWELEHVLVDGQWALLCPWGESPLKGGRPVPWVWDGKQLNAIEMTFPVLRMRPHVVSGHAQLLVVVGCGPDNSNLASTGLWRWPLQVADETNLTKNGWTPAYEWRDVAVNAQGVWQLKPRWREVQQIQHPCADGDYVWRHAPSHDGLWWWGGLHNSMNNYWNPKAPRCEGVLVTQSGAVLCGVGPSICPHHAGDGWLVLEWLARGQNDEAHHWKLHWLRPHKHELWTLELRAYMPVLQGWDAQQGVQWTDVAVPGSEEGAPVQTAQQIIAPMRWESAQLDVLKQSPVGLWVRKQDAVYVDAMALRDDWPWDKPVPQQRP</sequence>
<gene>
    <name evidence="1" type="ORF">H9646_10420</name>
</gene>
<proteinExistence type="predicted"/>
<accession>A0ABR8SBQ1</accession>
<dbReference type="RefSeq" id="WP_191723315.1">
    <property type="nucleotide sequence ID" value="NZ_JACSQK010000005.1"/>
</dbReference>
<protein>
    <submittedName>
        <fullName evidence="1">Uncharacterized protein</fullName>
    </submittedName>
</protein>
<keyword evidence="2" id="KW-1185">Reference proteome</keyword>
<evidence type="ECO:0000313" key="1">
    <source>
        <dbReference type="EMBL" id="MBD7960903.1"/>
    </source>
</evidence>
<comment type="caution">
    <text evidence="1">The sequence shown here is derived from an EMBL/GenBank/DDBJ whole genome shotgun (WGS) entry which is preliminary data.</text>
</comment>
<name>A0ABR8SBQ1_9BURK</name>
<dbReference type="EMBL" id="JACSQK010000005">
    <property type="protein sequence ID" value="MBD7960903.1"/>
    <property type="molecule type" value="Genomic_DNA"/>
</dbReference>
<evidence type="ECO:0000313" key="2">
    <source>
        <dbReference type="Proteomes" id="UP000634919"/>
    </source>
</evidence>